<feature type="domain" description="DED" evidence="8">
    <location>
        <begin position="26"/>
        <end position="150"/>
    </location>
</feature>
<dbReference type="Bgee" id="ENSDARG00000002758">
    <property type="expression patterns" value="Expressed in pharyngeal gill and 26 other cell types or tissues"/>
</dbReference>
<feature type="compositionally biased region" description="Low complexity" evidence="7">
    <location>
        <begin position="195"/>
        <end position="206"/>
    </location>
</feature>
<keyword evidence="5" id="KW-0804">Transcription</keyword>
<keyword evidence="6" id="KW-0539">Nucleus</keyword>
<dbReference type="GO" id="GO:0042981">
    <property type="term" value="P:regulation of apoptotic process"/>
    <property type="evidence" value="ECO:0007669"/>
    <property type="project" value="InterPro"/>
</dbReference>
<evidence type="ECO:0000256" key="2">
    <source>
        <dbReference type="ARBA" id="ARBA00022703"/>
    </source>
</evidence>
<dbReference type="DNASU" id="58125"/>
<dbReference type="InterPro" id="IPR011029">
    <property type="entry name" value="DEATH-like_dom_sf"/>
</dbReference>
<feature type="region of interest" description="Disordered" evidence="7">
    <location>
        <begin position="150"/>
        <end position="235"/>
    </location>
</feature>
<dbReference type="EMBL" id="FO704889">
    <property type="status" value="NOT_ANNOTATED_CDS"/>
    <property type="molecule type" value="Genomic_DNA"/>
</dbReference>
<feature type="compositionally biased region" description="Basic and acidic residues" evidence="7">
    <location>
        <begin position="156"/>
        <end position="176"/>
    </location>
</feature>
<keyword evidence="3" id="KW-0805">Transcription regulation</keyword>
<feature type="region of interest" description="Disordered" evidence="7">
    <location>
        <begin position="59"/>
        <end position="80"/>
    </location>
</feature>
<evidence type="ECO:0000256" key="3">
    <source>
        <dbReference type="ARBA" id="ARBA00023015"/>
    </source>
</evidence>
<accession>A0A8M6YTH0</accession>
<dbReference type="Proteomes" id="UP000000437">
    <property type="component" value="Chromosome 16"/>
</dbReference>
<dbReference type="AGR" id="ZFIN:ZDB-GENE-000616-2"/>
<dbReference type="SUPFAM" id="SSF47986">
    <property type="entry name" value="DEATH domain"/>
    <property type="match status" value="1"/>
</dbReference>
<keyword evidence="2" id="KW-0053">Apoptosis</keyword>
<dbReference type="GeneTree" id="ENSGT00390000008714"/>
<gene>
    <name evidence="9 11 12" type="primary">dedd1</name>
</gene>
<accession>F1QIL7</accession>
<reference evidence="11" key="7">
    <citation type="journal article" date="2021" name="Exp. Cell Res.">
        <title>HMGA2 contributes to vascular development and sprouting angiogenesis by promoting IGFBP2 production.</title>
        <authorList>
            <person name="Wang J."/>
            <person name="Chen Y."/>
            <person name="Zeng Z."/>
            <person name="Feng R."/>
            <person name="Wang Q."/>
            <person name="Zhang Q."/>
            <person name="Sun K."/>
            <person name="Chen A.F."/>
            <person name="Lu Y."/>
            <person name="Yu Y."/>
        </authorList>
    </citation>
    <scope>NUCLEOTIDE SEQUENCE</scope>
    <source>
        <strain evidence="11">Tuebingen</strain>
    </source>
</reference>
<reference evidence="11" key="6">
    <citation type="journal article" date="2018" name="ENeuro">
        <title>Genetic Pathways of Neuroregeneration in a Novel Mild Traumatic Brain Injury Model in Adult Zebrafish.</title>
        <authorList>
            <person name="Maheras A.L."/>
            <person name="Dix B."/>
            <person name="Carmo O.M.S."/>
            <person name="Young A.E."/>
            <person name="Gill V.N."/>
            <person name="Sun J.L."/>
            <person name="Booker A.R."/>
            <person name="Thomason H.A."/>
            <person name="Ibrahim A.E."/>
            <person name="Stanislaw L."/>
            <person name="Dallego J.C."/>
            <person name="Ngo C.N."/>
            <person name="Chen A."/>
            <person name="Fortini B.K."/>
            <person name="Spence R.D."/>
        </authorList>
    </citation>
    <scope>NUCLEOTIDE SEQUENCE</scope>
    <source>
        <strain evidence="11">Tuebingen</strain>
    </source>
</reference>
<dbReference type="PANTHER" id="PTHR15205">
    <property type="entry name" value="DEATH EFFECTOR DOMAIN-CONTAINING PROTEIN"/>
    <property type="match status" value="1"/>
</dbReference>
<reference evidence="11" key="8">
    <citation type="submission" date="2025-04" db="UniProtKB">
        <authorList>
            <consortium name="RefSeq"/>
        </authorList>
    </citation>
    <scope>IDENTIFICATION</scope>
    <source>
        <strain evidence="11">Tuebingen</strain>
    </source>
</reference>
<dbReference type="CTD" id="58125"/>
<organism evidence="9">
    <name type="scientific">Danio rerio</name>
    <name type="common">Zebrafish</name>
    <name type="synonym">Brachydanio rerio</name>
    <dbReference type="NCBI Taxonomy" id="7955"/>
    <lineage>
        <taxon>Eukaryota</taxon>
        <taxon>Metazoa</taxon>
        <taxon>Chordata</taxon>
        <taxon>Craniata</taxon>
        <taxon>Vertebrata</taxon>
        <taxon>Euteleostomi</taxon>
        <taxon>Actinopterygii</taxon>
        <taxon>Neopterygii</taxon>
        <taxon>Teleostei</taxon>
        <taxon>Ostariophysi</taxon>
        <taxon>Cypriniformes</taxon>
        <taxon>Danionidae</taxon>
        <taxon>Danioninae</taxon>
        <taxon>Danio</taxon>
    </lineage>
</organism>
<dbReference type="RefSeq" id="NP_571677.2">
    <property type="nucleotide sequence ID" value="NM_131602.2"/>
</dbReference>
<keyword evidence="4" id="KW-0238">DNA-binding</keyword>
<dbReference type="Pfam" id="PF20694">
    <property type="entry name" value="TRADD-like_N"/>
    <property type="match status" value="1"/>
</dbReference>
<dbReference type="STRING" id="7955.ENSDARP00000065466"/>
<dbReference type="OMA" id="GHPETHW"/>
<evidence type="ECO:0000256" key="4">
    <source>
        <dbReference type="ARBA" id="ARBA00023125"/>
    </source>
</evidence>
<reference evidence="11" key="4">
    <citation type="journal article" date="2015" name="Nat. Commun.">
        <title>RFX transcription factors are essential for hearing in mice.</title>
        <authorList>
            <person name="Elkon R."/>
            <person name="Milon B."/>
            <person name="Morrison L."/>
            <person name="Shah M."/>
            <person name="Vijayakumar S."/>
            <person name="Racherla M."/>
            <person name="Leitch C.C."/>
            <person name="Silipino L."/>
            <person name="Hadi S."/>
            <person name="Weiss-Gayet M."/>
            <person name="Barras E."/>
            <person name="Schmid C.D."/>
            <person name="Ait-Lounis A."/>
            <person name="Barnes A."/>
            <person name="Song Y."/>
            <person name="Eisenman D.J."/>
            <person name="Eliyahu E."/>
            <person name="Frolenkov G.I."/>
            <person name="Strome S.E."/>
            <person name="Durand B."/>
            <person name="Zaghloul N.A."/>
            <person name="Jones S.M."/>
            <person name="Reith W."/>
            <person name="Hertzano R."/>
        </authorList>
    </citation>
    <scope>NUCLEOTIDE SEQUENCE</scope>
    <source>
        <strain evidence="11">Tuebingen</strain>
    </source>
</reference>
<dbReference type="InterPro" id="IPR049341">
    <property type="entry name" value="TRADD-like_N"/>
</dbReference>
<dbReference type="HOGENOM" id="CLU_053869_0_0_1"/>
<evidence type="ECO:0000256" key="6">
    <source>
        <dbReference type="ARBA" id="ARBA00023242"/>
    </source>
</evidence>
<proteinExistence type="predicted"/>
<dbReference type="InterPro" id="IPR001875">
    <property type="entry name" value="DED_dom"/>
</dbReference>
<evidence type="ECO:0000313" key="9">
    <source>
        <dbReference type="Ensembl" id="ENSDARP00000065466"/>
    </source>
</evidence>
<keyword evidence="10" id="KW-1185">Reference proteome</keyword>
<sequence>MSSVKCSRYSLYWEETECLSYYETLSLHEIFEIVGSQLTETDVEVLSFLLDETYPGKHPLDPEGWTEDLPPGPDGSPQANTPCPRLLKSWQRMQPQKEGCSIASRHRPKSGVELLLELERRGYLSDANLRPLLQLLRILTRHDVLPFVSQKKRRTVSPERQKIDYPEVDFRQDREVGSNTNIPSFENTQDHHWRAGSGSSMTSASSNRRKRGRGHHWSRKSRGPPEIQPQSTPNKVTCDIRLRVRAEYSEHESALRGGVSSDKPQPLERQFELFSRASLLLRTRDLGSIVCDIKFSELTNLDAFWADYLSGALLEALKGVFITDSLKRAAGQEGVRLLVSVDQDDYEEGRKLLINSQTQNWTNWEAQRP</sequence>
<evidence type="ECO:0000256" key="7">
    <source>
        <dbReference type="SAM" id="MobiDB-lite"/>
    </source>
</evidence>
<name>A0A8M6YTH0_DANRE</name>
<dbReference type="ZFIN" id="ZDB-GENE-000616-2">
    <property type="gene designation" value="dedd1"/>
</dbReference>
<evidence type="ECO:0000313" key="11">
    <source>
        <dbReference type="RefSeq" id="NP_571677.2"/>
    </source>
</evidence>
<feature type="compositionally biased region" description="Basic residues" evidence="7">
    <location>
        <begin position="207"/>
        <end position="222"/>
    </location>
</feature>
<dbReference type="PaxDb" id="7955-ENSDARP00000065466"/>
<dbReference type="AlphaFoldDB" id="A0A8M6YTH0"/>
<evidence type="ECO:0000259" key="8">
    <source>
        <dbReference type="PROSITE" id="PS50168"/>
    </source>
</evidence>
<dbReference type="GO" id="GO:0003677">
    <property type="term" value="F:DNA binding"/>
    <property type="evidence" value="ECO:0000318"/>
    <property type="project" value="GO_Central"/>
</dbReference>
<evidence type="ECO:0000313" key="12">
    <source>
        <dbReference type="ZFIN" id="ZDB-GENE-000616-2"/>
    </source>
</evidence>
<reference evidence="9" key="2">
    <citation type="submission" date="2011-07" db="UniProtKB">
        <authorList>
            <consortium name="Ensembl"/>
        </authorList>
    </citation>
    <scope>IDENTIFICATION</scope>
    <source>
        <strain evidence="9">Tuebingen</strain>
    </source>
</reference>
<reference evidence="9 10" key="3">
    <citation type="journal article" date="2013" name="Nature">
        <title>The zebrafish reference genome sequence and its relationship to the human genome.</title>
        <authorList>
            <consortium name="Genome Reference Consortium Zebrafish"/>
            <person name="Howe K."/>
            <person name="Clark M.D."/>
            <person name="Torroja C.F."/>
            <person name="Torrance J."/>
            <person name="Berthelot C."/>
            <person name="Muffato M."/>
            <person name="Collins J.E."/>
            <person name="Humphray S."/>
            <person name="McLaren K."/>
            <person name="Matthews L."/>
            <person name="McLaren S."/>
            <person name="Sealy I."/>
            <person name="Caccamo M."/>
            <person name="Churcher C."/>
            <person name="Scott C."/>
            <person name="Barrett J.C."/>
            <person name="Koch R."/>
            <person name="Rauch G.J."/>
            <person name="White S."/>
            <person name="Chow W."/>
            <person name="Kilian B."/>
            <person name="Quintais L.T."/>
            <person name="Guerra-Assuncao J.A."/>
            <person name="Zhou Y."/>
            <person name="Gu Y."/>
            <person name="Yen J."/>
            <person name="Vogel J.H."/>
            <person name="Eyre T."/>
            <person name="Redmond S."/>
            <person name="Banerjee R."/>
            <person name="Chi J."/>
            <person name="Fu B."/>
            <person name="Langley E."/>
            <person name="Maguire S.F."/>
            <person name="Laird G.K."/>
            <person name="Lloyd D."/>
            <person name="Kenyon E."/>
            <person name="Donaldson S."/>
            <person name="Sehra H."/>
            <person name="Almeida-King J."/>
            <person name="Loveland J."/>
            <person name="Trevanion S."/>
            <person name="Jones M."/>
            <person name="Quail M."/>
            <person name="Willey D."/>
            <person name="Hunt A."/>
            <person name="Burton J."/>
            <person name="Sims S."/>
            <person name="McLay K."/>
            <person name="Plumb B."/>
            <person name="Davis J."/>
            <person name="Clee C."/>
            <person name="Oliver K."/>
            <person name="Clark R."/>
            <person name="Riddle C."/>
            <person name="Elliot D."/>
            <person name="Eliott D."/>
            <person name="Threadgold G."/>
            <person name="Harden G."/>
            <person name="Ware D."/>
            <person name="Begum S."/>
            <person name="Mortimore B."/>
            <person name="Mortimer B."/>
            <person name="Kerry G."/>
            <person name="Heath P."/>
            <person name="Phillimore B."/>
            <person name="Tracey A."/>
            <person name="Corby N."/>
            <person name="Dunn M."/>
            <person name="Johnson C."/>
            <person name="Wood J."/>
            <person name="Clark S."/>
            <person name="Pelan S."/>
            <person name="Griffiths G."/>
            <person name="Smith M."/>
            <person name="Glithero R."/>
            <person name="Howden P."/>
            <person name="Barker N."/>
            <person name="Lloyd C."/>
            <person name="Stevens C."/>
            <person name="Harley J."/>
            <person name="Holt K."/>
            <person name="Panagiotidis G."/>
            <person name="Lovell J."/>
            <person name="Beasley H."/>
            <person name="Henderson C."/>
            <person name="Gordon D."/>
            <person name="Auger K."/>
            <person name="Wright D."/>
            <person name="Collins J."/>
            <person name="Raisen C."/>
            <person name="Dyer L."/>
            <person name="Leung K."/>
            <person name="Robertson L."/>
            <person name="Ambridge K."/>
            <person name="Leongamornlert D."/>
            <person name="McGuire S."/>
            <person name="Gilderthorp R."/>
            <person name="Griffiths C."/>
            <person name="Manthravadi D."/>
            <person name="Nichol S."/>
            <person name="Barker G."/>
            <person name="Whitehead S."/>
            <person name="Kay M."/>
            <person name="Brown J."/>
            <person name="Murnane C."/>
            <person name="Gray E."/>
            <person name="Humphries M."/>
            <person name="Sycamore N."/>
            <person name="Barker D."/>
            <person name="Saunders D."/>
            <person name="Wallis J."/>
            <person name="Babbage A."/>
            <person name="Hammond S."/>
            <person name="Mashreghi-Mohammadi M."/>
            <person name="Barr L."/>
            <person name="Martin S."/>
            <person name="Wray P."/>
            <person name="Ellington A."/>
            <person name="Matthews N."/>
            <person name="Ellwood M."/>
            <person name="Woodmansey R."/>
            <person name="Clark G."/>
            <person name="Cooper J."/>
            <person name="Cooper J."/>
            <person name="Tromans A."/>
            <person name="Grafham D."/>
            <person name="Skuce C."/>
            <person name="Pandian R."/>
            <person name="Andrews R."/>
            <person name="Harrison E."/>
            <person name="Kimberley A."/>
            <person name="Garnett J."/>
            <person name="Fosker N."/>
            <person name="Hall R."/>
            <person name="Garner P."/>
            <person name="Kelly D."/>
            <person name="Bird C."/>
            <person name="Palmer S."/>
            <person name="Gehring I."/>
            <person name="Berger A."/>
            <person name="Dooley C.M."/>
            <person name="Ersan-Urun Z."/>
            <person name="Eser C."/>
            <person name="Geiger H."/>
            <person name="Geisler M."/>
            <person name="Karotki L."/>
            <person name="Kirn A."/>
            <person name="Konantz J."/>
            <person name="Konantz M."/>
            <person name="Oberlander M."/>
            <person name="Rudolph-Geiger S."/>
            <person name="Teucke M."/>
            <person name="Lanz C."/>
            <person name="Raddatz G."/>
            <person name="Osoegawa K."/>
            <person name="Zhu B."/>
            <person name="Rapp A."/>
            <person name="Widaa S."/>
            <person name="Langford C."/>
            <person name="Yang F."/>
            <person name="Schuster S.C."/>
            <person name="Carter N.P."/>
            <person name="Harrow J."/>
            <person name="Ning Z."/>
            <person name="Herrero J."/>
            <person name="Searle S.M."/>
            <person name="Enright A."/>
            <person name="Geisler R."/>
            <person name="Plasterk R.H."/>
            <person name="Lee C."/>
            <person name="Westerfield M."/>
            <person name="de Jong P.J."/>
            <person name="Zon L.I."/>
            <person name="Postlethwait J.H."/>
            <person name="Nusslein-Volhard C."/>
            <person name="Hubbard T.J."/>
            <person name="Roest Crollius H."/>
            <person name="Rogers J."/>
            <person name="Stemple D.L."/>
        </authorList>
    </citation>
    <scope>NUCLEOTIDE SEQUENCE [LARGE SCALE GENOMIC DNA]</scope>
    <source>
        <strain evidence="9">Tuebingen</strain>
    </source>
</reference>
<evidence type="ECO:0000256" key="5">
    <source>
        <dbReference type="ARBA" id="ARBA00023163"/>
    </source>
</evidence>
<dbReference type="GO" id="GO:0005730">
    <property type="term" value="C:nucleolus"/>
    <property type="evidence" value="ECO:0000318"/>
    <property type="project" value="GO_Central"/>
</dbReference>
<comment type="subcellular location">
    <subcellularLocation>
        <location evidence="1">Nucleus</location>
        <location evidence="1">Nucleolus</location>
    </subcellularLocation>
</comment>
<feature type="compositionally biased region" description="Polar residues" evidence="7">
    <location>
        <begin position="177"/>
        <end position="187"/>
    </location>
</feature>
<protein>
    <submittedName>
        <fullName evidence="9 11">Death effector domain-containing 1</fullName>
    </submittedName>
</protein>
<dbReference type="OrthoDB" id="6422954at2759"/>
<dbReference type="PROSITE" id="PS50168">
    <property type="entry name" value="DED"/>
    <property type="match status" value="1"/>
</dbReference>
<reference evidence="11" key="5">
    <citation type="journal article" date="2016" name="Sci. Rep.">
        <title>The Tetraodon nigroviridis reference transcriptome: developmental transition, length retention and microsynteny of long non-coding RNAs in a compact vertebrate genome.</title>
        <authorList>
            <person name="Basu S."/>
            <person name="Hadzhiev Y."/>
            <person name="Petrosino G."/>
            <person name="Nepal C."/>
            <person name="Gehrig J."/>
            <person name="Armant O."/>
            <person name="Ferg M."/>
            <person name="Strahle U."/>
            <person name="Sanges R."/>
            <person name="Muller F."/>
        </authorList>
    </citation>
    <scope>NUCLEOTIDE SEQUENCE</scope>
    <source>
        <strain evidence="11">Tuebingen</strain>
    </source>
</reference>
<dbReference type="GO" id="GO:0008625">
    <property type="term" value="P:extrinsic apoptotic signaling pathway via death domain receptors"/>
    <property type="evidence" value="ECO:0000318"/>
    <property type="project" value="GO_Central"/>
</dbReference>
<evidence type="ECO:0000256" key="1">
    <source>
        <dbReference type="ARBA" id="ARBA00004604"/>
    </source>
</evidence>
<reference evidence="11" key="1">
    <citation type="journal article" date="2010" name="Physiol. Genomics">
        <title>Chronic reduction in cardiac output induces hypoxic signaling in larval zebrafish even at a time when convective oxygen transport is not required.</title>
        <authorList>
            <person name="Kopp R."/>
            <person name="Schwerte T."/>
            <person name="Egg M."/>
            <person name="Sandbichler A.M."/>
            <person name="Egger B."/>
            <person name="Pelster B."/>
        </authorList>
    </citation>
    <scope>NUCLEOTIDE SEQUENCE</scope>
    <source>
        <strain evidence="11">Tuebingen</strain>
    </source>
</reference>
<dbReference type="GeneID" id="58125"/>
<dbReference type="KEGG" id="dre:58125"/>
<dbReference type="FunFam" id="1.10.533.10:FF:000097">
    <property type="entry name" value="Death effector domain-containing 1"/>
    <property type="match status" value="1"/>
</dbReference>
<dbReference type="Ensembl" id="ENSDART00000065467.7">
    <property type="protein sequence ID" value="ENSDARP00000065466.5"/>
    <property type="gene ID" value="ENSDARG00000002758.12"/>
</dbReference>
<dbReference type="EMBL" id="CU468227">
    <property type="status" value="NOT_ANNOTATED_CDS"/>
    <property type="molecule type" value="Genomic_DNA"/>
</dbReference>
<evidence type="ECO:0000313" key="10">
    <source>
        <dbReference type="Proteomes" id="UP000000437"/>
    </source>
</evidence>
<dbReference type="InterPro" id="IPR038856">
    <property type="entry name" value="DEDD/DEDD2"/>
</dbReference>
<dbReference type="Gene3D" id="1.10.533.10">
    <property type="entry name" value="Death Domain, Fas"/>
    <property type="match status" value="1"/>
</dbReference>
<dbReference type="eggNOG" id="ENOG502QQKR">
    <property type="taxonomic scope" value="Eukaryota"/>
</dbReference>
<dbReference type="PANTHER" id="PTHR15205:SF1">
    <property type="entry name" value="DNA-BINDING DEATH EFFECTOR DOMAIN-CONTAINING PROTEIN 2"/>
    <property type="match status" value="1"/>
</dbReference>